<dbReference type="PANTHER" id="PTHR36842">
    <property type="entry name" value="PROTEIN TOLB HOMOLOG"/>
    <property type="match status" value="1"/>
</dbReference>
<proteinExistence type="inferred from homology"/>
<dbReference type="SUPFAM" id="SSF69304">
    <property type="entry name" value="Tricorn protease N-terminal domain"/>
    <property type="match status" value="1"/>
</dbReference>
<protein>
    <submittedName>
        <fullName evidence="2">Tol-Pal system protein TolB</fullName>
    </submittedName>
</protein>
<dbReference type="EMBL" id="MT631597">
    <property type="protein sequence ID" value="QNO54895.1"/>
    <property type="molecule type" value="Genomic_DNA"/>
</dbReference>
<organism evidence="2">
    <name type="scientific">Candidatus Methanophaga sp. ANME-1 ERB7</name>
    <dbReference type="NCBI Taxonomy" id="2759913"/>
    <lineage>
        <taxon>Archaea</taxon>
        <taxon>Methanobacteriati</taxon>
        <taxon>Methanobacteriota</taxon>
        <taxon>Stenosarchaea group</taxon>
        <taxon>Methanomicrobia</taxon>
        <taxon>Candidatus Methanophagales</taxon>
        <taxon>Candidatus Methanophagaceae</taxon>
        <taxon>Candidatus Methanophaga</taxon>
    </lineage>
</organism>
<comment type="similarity">
    <text evidence="1">Belongs to the TolB family.</text>
</comment>
<dbReference type="AlphaFoldDB" id="A0A7G9Z3R1"/>
<accession>A0A7G9Z3R1</accession>
<sequence length="438" mass="50037">MKTKTKKLLAISLLLTIGITLVFTPWGRMPCPFCELHRLENFIWAPQPLEDLTQHYNVTRLTTSPADDRNLVWSPDGNKILFKSDSYICVMDSDGSNVTKLAEGRHVRLVTLSPDGSKIFYRQSKDGLLYQAWVMNADGSSREKIAELTFIPSVIFATPLLSWSPDRTKIVYLINEPTGYGLRIENGSYVKKHKVEPGDKEWPFLESIWTYWIWDLEKNETRELTSFEPFERGQPLSGEVVWSPDGKKIVLPNPEMIKGSICEHIWVIDAENGEKQKLTSFIGVNAWPAWSPDGKKIMYLQSEVEGLTKIQNFDIWVMDSDGSNKKQLTESPMHEEGEWSPDGKRIAYISYDSDCLGLFGEKKSHKAKSEIWVMNADGTDKKQLLSIPCNNGLIMDMEWSPDGSKIAFVWQPNRDEPITFKRDIYVTDVPAMDEEVVK</sequence>
<name>A0A7G9Z3R1_9EURY</name>
<dbReference type="InterPro" id="IPR011042">
    <property type="entry name" value="6-blade_b-propeller_TolB-like"/>
</dbReference>
<evidence type="ECO:0000313" key="2">
    <source>
        <dbReference type="EMBL" id="QNO54895.1"/>
    </source>
</evidence>
<gene>
    <name evidence="2" type="primary">tolB_2</name>
    <name evidence="2" type="ORF">NLMONJAO_00016</name>
</gene>
<dbReference type="PANTHER" id="PTHR36842:SF1">
    <property type="entry name" value="PROTEIN TOLB"/>
    <property type="match status" value="1"/>
</dbReference>
<dbReference type="Pfam" id="PF07676">
    <property type="entry name" value="PD40"/>
    <property type="match status" value="4"/>
</dbReference>
<dbReference type="InterPro" id="IPR011659">
    <property type="entry name" value="WD40"/>
</dbReference>
<reference evidence="2" key="1">
    <citation type="submission" date="2020-06" db="EMBL/GenBank/DDBJ databases">
        <title>Unique genomic features of the anaerobic methanotrophic archaea.</title>
        <authorList>
            <person name="Chadwick G.L."/>
            <person name="Skennerton C.T."/>
            <person name="Laso-Perez R."/>
            <person name="Leu A.O."/>
            <person name="Speth D.R."/>
            <person name="Yu H."/>
            <person name="Morgan-Lang C."/>
            <person name="Hatzenpichler R."/>
            <person name="Goudeau D."/>
            <person name="Malmstrom R."/>
            <person name="Brazelton W.J."/>
            <person name="Woyke T."/>
            <person name="Hallam S.J."/>
            <person name="Tyson G.W."/>
            <person name="Wegener G."/>
            <person name="Boetius A."/>
            <person name="Orphan V."/>
        </authorList>
    </citation>
    <scope>NUCLEOTIDE SEQUENCE</scope>
</reference>
<evidence type="ECO:0000256" key="1">
    <source>
        <dbReference type="ARBA" id="ARBA00009820"/>
    </source>
</evidence>
<dbReference type="Gene3D" id="2.120.10.30">
    <property type="entry name" value="TolB, C-terminal domain"/>
    <property type="match status" value="2"/>
</dbReference>